<sequence length="228" mass="24821">MNDFFTRTKKGLIVSCQALESEPLHSDFIMGRMALAAKQGGAVGIRANSVKDIIEIKNTVNLPIIGIVKRDYSDSEVFITATMSEVDELMTIAPDMIALDATNRARPKGETLASLVKAIRLKYPRILLMADIATLADAIEADKLGFDCISSTLHGYTGNTKGCKLFSNDFQFLRELLTQVKAPVIAEGNVKTPEMAKRCLEIGCHGVVVGGAITRPKQITEQFISAMK</sequence>
<comment type="caution">
    <text evidence="7">The sequence shown here is derived from an EMBL/GenBank/DDBJ whole genome shotgun (WGS) entry which is preliminary data.</text>
</comment>
<dbReference type="NCBIfam" id="NF002231">
    <property type="entry name" value="PRK01130.1"/>
    <property type="match status" value="1"/>
</dbReference>
<dbReference type="SUPFAM" id="SSF51366">
    <property type="entry name" value="Ribulose-phoshate binding barrel"/>
    <property type="match status" value="1"/>
</dbReference>
<evidence type="ECO:0000256" key="3">
    <source>
        <dbReference type="ARBA" id="ARBA00005081"/>
    </source>
</evidence>
<keyword evidence="5 6" id="KW-0119">Carbohydrate metabolism</keyword>
<dbReference type="InterPro" id="IPR011060">
    <property type="entry name" value="RibuloseP-bd_barrel"/>
</dbReference>
<organism evidence="7 8">
    <name type="scientific">Motilimonas cestriensis</name>
    <dbReference type="NCBI Taxonomy" id="2742685"/>
    <lineage>
        <taxon>Bacteria</taxon>
        <taxon>Pseudomonadati</taxon>
        <taxon>Pseudomonadota</taxon>
        <taxon>Gammaproteobacteria</taxon>
        <taxon>Alteromonadales</taxon>
        <taxon>Alteromonadales genera incertae sedis</taxon>
        <taxon>Motilimonas</taxon>
    </lineage>
</organism>
<dbReference type="PANTHER" id="PTHR36204">
    <property type="entry name" value="N-ACETYLMANNOSAMINE-6-PHOSPHATE 2-EPIMERASE-RELATED"/>
    <property type="match status" value="1"/>
</dbReference>
<comment type="pathway">
    <text evidence="3 6">Amino-sugar metabolism; N-acetylneuraminate degradation; D-fructose 6-phosphate from N-acetylneuraminate: step 3/5.</text>
</comment>
<evidence type="ECO:0000313" key="7">
    <source>
        <dbReference type="EMBL" id="MCE2594363.1"/>
    </source>
</evidence>
<protein>
    <recommendedName>
        <fullName evidence="6">Putative N-acetylmannosamine-6-phosphate 2-epimerase</fullName>
        <ecNumber evidence="6">5.1.3.9</ecNumber>
    </recommendedName>
    <alternativeName>
        <fullName evidence="6">ManNAc-6-P epimerase</fullName>
    </alternativeName>
</protein>
<comment type="similarity">
    <text evidence="6">Belongs to the NanE family.</text>
</comment>
<comment type="catalytic activity">
    <reaction evidence="1 6">
        <text>an N-acyl-D-glucosamine 6-phosphate = an N-acyl-D-mannosamine 6-phosphate</text>
        <dbReference type="Rhea" id="RHEA:23932"/>
        <dbReference type="ChEBI" id="CHEBI:57599"/>
        <dbReference type="ChEBI" id="CHEBI:57666"/>
        <dbReference type="EC" id="5.1.3.9"/>
    </reaction>
</comment>
<keyword evidence="8" id="KW-1185">Reference proteome</keyword>
<dbReference type="HAMAP" id="MF_01235">
    <property type="entry name" value="ManNAc6P_epimer"/>
    <property type="match status" value="1"/>
</dbReference>
<keyword evidence="4 6" id="KW-0413">Isomerase</keyword>
<proteinExistence type="inferred from homology"/>
<dbReference type="PANTHER" id="PTHR36204:SF1">
    <property type="entry name" value="N-ACETYLMANNOSAMINE-6-PHOSPHATE 2-EPIMERASE-RELATED"/>
    <property type="match status" value="1"/>
</dbReference>
<comment type="function">
    <text evidence="2 6">Converts N-acetylmannosamine-6-phosphate (ManNAc-6-P) to N-acetylglucosamine-6-phosphate (GlcNAc-6-P).</text>
</comment>
<dbReference type="Proteomes" id="UP001201273">
    <property type="component" value="Unassembled WGS sequence"/>
</dbReference>
<reference evidence="7 8" key="1">
    <citation type="journal article" date="2022" name="Environ. Microbiol. Rep.">
        <title>Eco-phylogenetic analyses reveal divergent evolution of vitamin B12 metabolism in the marine bacterial family 'Psychromonadaceae'.</title>
        <authorList>
            <person name="Jin X."/>
            <person name="Yang Y."/>
            <person name="Cao H."/>
            <person name="Gao B."/>
            <person name="Zhao Z."/>
        </authorList>
    </citation>
    <scope>NUCLEOTIDE SEQUENCE [LARGE SCALE GENOMIC DNA]</scope>
    <source>
        <strain evidence="7 8">MKS20</strain>
    </source>
</reference>
<dbReference type="InterPro" id="IPR007260">
    <property type="entry name" value="NanE"/>
</dbReference>
<dbReference type="RefSeq" id="WP_233051910.1">
    <property type="nucleotide sequence ID" value="NZ_JAIMJA010000005.1"/>
</dbReference>
<dbReference type="EC" id="5.1.3.9" evidence="6"/>
<dbReference type="Gene3D" id="3.20.20.70">
    <property type="entry name" value="Aldolase class I"/>
    <property type="match status" value="1"/>
</dbReference>
<dbReference type="InterPro" id="IPR013785">
    <property type="entry name" value="Aldolase_TIM"/>
</dbReference>
<evidence type="ECO:0000256" key="4">
    <source>
        <dbReference type="ARBA" id="ARBA00023235"/>
    </source>
</evidence>
<name>A0ABS8W9G9_9GAMM</name>
<evidence type="ECO:0000256" key="5">
    <source>
        <dbReference type="ARBA" id="ARBA00023277"/>
    </source>
</evidence>
<dbReference type="CDD" id="cd04729">
    <property type="entry name" value="NanE"/>
    <property type="match status" value="1"/>
</dbReference>
<accession>A0ABS8W9G9</accession>
<dbReference type="EMBL" id="JAIMJA010000005">
    <property type="protein sequence ID" value="MCE2594363.1"/>
    <property type="molecule type" value="Genomic_DNA"/>
</dbReference>
<gene>
    <name evidence="6" type="primary">nanE</name>
    <name evidence="7" type="ORF">K6Y31_06005</name>
</gene>
<evidence type="ECO:0000313" key="8">
    <source>
        <dbReference type="Proteomes" id="UP001201273"/>
    </source>
</evidence>
<evidence type="ECO:0000256" key="1">
    <source>
        <dbReference type="ARBA" id="ARBA00000056"/>
    </source>
</evidence>
<dbReference type="Pfam" id="PF04131">
    <property type="entry name" value="NanE"/>
    <property type="match status" value="1"/>
</dbReference>
<evidence type="ECO:0000256" key="2">
    <source>
        <dbReference type="ARBA" id="ARBA00002147"/>
    </source>
</evidence>
<evidence type="ECO:0000256" key="6">
    <source>
        <dbReference type="HAMAP-Rule" id="MF_01235"/>
    </source>
</evidence>